<dbReference type="EMBL" id="JAANYQ010000019">
    <property type="protein sequence ID" value="KAF4119971.1"/>
    <property type="molecule type" value="Genomic_DNA"/>
</dbReference>
<reference evidence="1" key="1">
    <citation type="submission" date="2020-03" db="EMBL/GenBank/DDBJ databases">
        <title>Site-based positive gene gene selection in Geosmithia morbida across the United States reveals a broad range of putative effectors and factors for local host and environmental adapation.</title>
        <authorList>
            <person name="Onufrak A."/>
            <person name="Murdoch R.W."/>
            <person name="Gazis R."/>
            <person name="Huff M."/>
            <person name="Staton M."/>
            <person name="Klingeman W."/>
            <person name="Hadziabdic D."/>
        </authorList>
    </citation>
    <scope>NUCLEOTIDE SEQUENCE</scope>
    <source>
        <strain evidence="1">1262</strain>
    </source>
</reference>
<dbReference type="AlphaFoldDB" id="A0A9P5D107"/>
<dbReference type="RefSeq" id="XP_035318623.1">
    <property type="nucleotide sequence ID" value="XM_035465358.1"/>
</dbReference>
<sequence>MNTNNTTGTNNSLLLLAPDYHSTLSSRVLIEQHLSSPASATLPDVARDTIPFGCRRMRLAVPVTGTGLFCRPMPMACGLS</sequence>
<proteinExistence type="predicted"/>
<dbReference type="GeneID" id="55969610"/>
<organism evidence="1 2">
    <name type="scientific">Geosmithia morbida</name>
    <dbReference type="NCBI Taxonomy" id="1094350"/>
    <lineage>
        <taxon>Eukaryota</taxon>
        <taxon>Fungi</taxon>
        <taxon>Dikarya</taxon>
        <taxon>Ascomycota</taxon>
        <taxon>Pezizomycotina</taxon>
        <taxon>Sordariomycetes</taxon>
        <taxon>Hypocreomycetidae</taxon>
        <taxon>Hypocreales</taxon>
        <taxon>Bionectriaceae</taxon>
        <taxon>Geosmithia</taxon>
    </lineage>
</organism>
<evidence type="ECO:0000313" key="1">
    <source>
        <dbReference type="EMBL" id="KAF4119971.1"/>
    </source>
</evidence>
<comment type="caution">
    <text evidence="1">The sequence shown here is derived from an EMBL/GenBank/DDBJ whole genome shotgun (WGS) entry which is preliminary data.</text>
</comment>
<name>A0A9P5D107_9HYPO</name>
<dbReference type="Proteomes" id="UP000749293">
    <property type="component" value="Unassembled WGS sequence"/>
</dbReference>
<protein>
    <submittedName>
        <fullName evidence="1">Uncharacterized protein</fullName>
    </submittedName>
</protein>
<evidence type="ECO:0000313" key="2">
    <source>
        <dbReference type="Proteomes" id="UP000749293"/>
    </source>
</evidence>
<keyword evidence="2" id="KW-1185">Reference proteome</keyword>
<accession>A0A9P5D107</accession>
<gene>
    <name evidence="1" type="ORF">GMORB2_3382</name>
</gene>